<keyword evidence="1" id="KW-0732">Signal</keyword>
<comment type="caution">
    <text evidence="3">The sequence shown here is derived from an EMBL/GenBank/DDBJ whole genome shotgun (WGS) entry which is preliminary data.</text>
</comment>
<evidence type="ECO:0000313" key="4">
    <source>
        <dbReference type="Proteomes" id="UP001302676"/>
    </source>
</evidence>
<evidence type="ECO:0000313" key="3">
    <source>
        <dbReference type="EMBL" id="KAK4144437.1"/>
    </source>
</evidence>
<dbReference type="SUPFAM" id="SSF82199">
    <property type="entry name" value="SET domain"/>
    <property type="match status" value="1"/>
</dbReference>
<dbReference type="PROSITE" id="PS50280">
    <property type="entry name" value="SET"/>
    <property type="match status" value="1"/>
</dbReference>
<dbReference type="InterPro" id="IPR001214">
    <property type="entry name" value="SET_dom"/>
</dbReference>
<proteinExistence type="predicted"/>
<organism evidence="3 4">
    <name type="scientific">Dichotomopilus funicola</name>
    <dbReference type="NCBI Taxonomy" id="1934379"/>
    <lineage>
        <taxon>Eukaryota</taxon>
        <taxon>Fungi</taxon>
        <taxon>Dikarya</taxon>
        <taxon>Ascomycota</taxon>
        <taxon>Pezizomycotina</taxon>
        <taxon>Sordariomycetes</taxon>
        <taxon>Sordariomycetidae</taxon>
        <taxon>Sordariales</taxon>
        <taxon>Chaetomiaceae</taxon>
        <taxon>Dichotomopilus</taxon>
    </lineage>
</organism>
<gene>
    <name evidence="3" type="ORF">C8A04DRAFT_36681</name>
</gene>
<evidence type="ECO:0000259" key="2">
    <source>
        <dbReference type="PROSITE" id="PS50280"/>
    </source>
</evidence>
<reference evidence="3" key="1">
    <citation type="journal article" date="2023" name="Mol. Phylogenet. Evol.">
        <title>Genome-scale phylogeny and comparative genomics of the fungal order Sordariales.</title>
        <authorList>
            <person name="Hensen N."/>
            <person name="Bonometti L."/>
            <person name="Westerberg I."/>
            <person name="Brannstrom I.O."/>
            <person name="Guillou S."/>
            <person name="Cros-Aarteil S."/>
            <person name="Calhoun S."/>
            <person name="Haridas S."/>
            <person name="Kuo A."/>
            <person name="Mondo S."/>
            <person name="Pangilinan J."/>
            <person name="Riley R."/>
            <person name="LaButti K."/>
            <person name="Andreopoulos B."/>
            <person name="Lipzen A."/>
            <person name="Chen C."/>
            <person name="Yan M."/>
            <person name="Daum C."/>
            <person name="Ng V."/>
            <person name="Clum A."/>
            <person name="Steindorff A."/>
            <person name="Ohm R.A."/>
            <person name="Martin F."/>
            <person name="Silar P."/>
            <person name="Natvig D.O."/>
            <person name="Lalanne C."/>
            <person name="Gautier V."/>
            <person name="Ament-Velasquez S.L."/>
            <person name="Kruys A."/>
            <person name="Hutchinson M.I."/>
            <person name="Powell A.J."/>
            <person name="Barry K."/>
            <person name="Miller A.N."/>
            <person name="Grigoriev I.V."/>
            <person name="Debuchy R."/>
            <person name="Gladieux P."/>
            <person name="Hiltunen Thoren M."/>
            <person name="Johannesson H."/>
        </authorList>
    </citation>
    <scope>NUCLEOTIDE SEQUENCE</scope>
    <source>
        <strain evidence="3">CBS 141.50</strain>
    </source>
</reference>
<feature type="signal peptide" evidence="1">
    <location>
        <begin position="1"/>
        <end position="17"/>
    </location>
</feature>
<sequence>MRYSLLSLLVGVSLAAATTHHRCPFTPLQDRQPSCEFGDADIYTPPAPWTGPEHCSTEYCVYSNPHASHAGLSMITTTHNLSDDTLTANSGLEIELKPGIDYYEAEIPGKGIGLIANRTIYKGEIILQRGPALLIQSTPHVHVPPDRRLEMYEAAVDRLPSETRKHFLRQVGDTVLDKVQRNAFRVFVSGNGTDSAHLGVFPEVSKINHACRPNLHYRLNNTTHTTIAVRDIPPGEELTLTYIYAKLPLAERLTRLRDWGFTCTCSQCIQPTSAAAASDRRLRQIADLEREIDQLMSRRPLPPHMAAQGMKQADREIRPGLVAKLVELYEREELWGSLAAPYAKAALVHAMFGLEEEARGYAEKAVGALLRETGERAKDLPSMRRLVGDPRRHWAWRLKVGRDEGGENGHIRY</sequence>
<dbReference type="Pfam" id="PF00856">
    <property type="entry name" value="SET"/>
    <property type="match status" value="1"/>
</dbReference>
<accession>A0AAN6V444</accession>
<protein>
    <recommendedName>
        <fullName evidence="2">SET domain-containing protein</fullName>
    </recommendedName>
</protein>
<name>A0AAN6V444_9PEZI</name>
<dbReference type="Proteomes" id="UP001302676">
    <property type="component" value="Unassembled WGS sequence"/>
</dbReference>
<dbReference type="PANTHER" id="PTHR47332:SF6">
    <property type="entry name" value="SET DOMAIN-CONTAINING PROTEIN"/>
    <property type="match status" value="1"/>
</dbReference>
<dbReference type="CDD" id="cd20071">
    <property type="entry name" value="SET_SMYD"/>
    <property type="match status" value="1"/>
</dbReference>
<dbReference type="Gene3D" id="2.170.270.10">
    <property type="entry name" value="SET domain"/>
    <property type="match status" value="1"/>
</dbReference>
<dbReference type="GeneID" id="87820222"/>
<keyword evidence="4" id="KW-1185">Reference proteome</keyword>
<dbReference type="RefSeq" id="XP_062637808.1">
    <property type="nucleotide sequence ID" value="XM_062783609.1"/>
</dbReference>
<dbReference type="InterPro" id="IPR046341">
    <property type="entry name" value="SET_dom_sf"/>
</dbReference>
<dbReference type="AlphaFoldDB" id="A0AAN6V444"/>
<reference evidence="3" key="2">
    <citation type="submission" date="2023-05" db="EMBL/GenBank/DDBJ databases">
        <authorList>
            <consortium name="Lawrence Berkeley National Laboratory"/>
            <person name="Steindorff A."/>
            <person name="Hensen N."/>
            <person name="Bonometti L."/>
            <person name="Westerberg I."/>
            <person name="Brannstrom I.O."/>
            <person name="Guillou S."/>
            <person name="Cros-Aarteil S."/>
            <person name="Calhoun S."/>
            <person name="Haridas S."/>
            <person name="Kuo A."/>
            <person name="Mondo S."/>
            <person name="Pangilinan J."/>
            <person name="Riley R."/>
            <person name="Labutti K."/>
            <person name="Andreopoulos B."/>
            <person name="Lipzen A."/>
            <person name="Chen C."/>
            <person name="Yanf M."/>
            <person name="Daum C."/>
            <person name="Ng V."/>
            <person name="Clum A."/>
            <person name="Ohm R."/>
            <person name="Martin F."/>
            <person name="Silar P."/>
            <person name="Natvig D."/>
            <person name="Lalanne C."/>
            <person name="Gautier V."/>
            <person name="Ament-Velasquez S.L."/>
            <person name="Kruys A."/>
            <person name="Hutchinson M.I."/>
            <person name="Powell A.J."/>
            <person name="Barry K."/>
            <person name="Miller A.N."/>
            <person name="Grigoriev I.V."/>
            <person name="Debuchy R."/>
            <person name="Gladieux P."/>
            <person name="Thoren M.H."/>
            <person name="Johannesson H."/>
        </authorList>
    </citation>
    <scope>NUCLEOTIDE SEQUENCE</scope>
    <source>
        <strain evidence="3">CBS 141.50</strain>
    </source>
</reference>
<feature type="chain" id="PRO_5042962821" description="SET domain-containing protein" evidence="1">
    <location>
        <begin position="18"/>
        <end position="413"/>
    </location>
</feature>
<dbReference type="PANTHER" id="PTHR47332">
    <property type="entry name" value="SET DOMAIN-CONTAINING PROTEIN 5"/>
    <property type="match status" value="1"/>
</dbReference>
<dbReference type="EMBL" id="MU853577">
    <property type="protein sequence ID" value="KAK4144437.1"/>
    <property type="molecule type" value="Genomic_DNA"/>
</dbReference>
<feature type="domain" description="SET" evidence="2">
    <location>
        <begin position="98"/>
        <end position="243"/>
    </location>
</feature>
<dbReference type="SMART" id="SM00317">
    <property type="entry name" value="SET"/>
    <property type="match status" value="1"/>
</dbReference>
<dbReference type="InterPro" id="IPR053185">
    <property type="entry name" value="SET_domain_protein"/>
</dbReference>
<evidence type="ECO:0000256" key="1">
    <source>
        <dbReference type="SAM" id="SignalP"/>
    </source>
</evidence>